<organism evidence="2 3">
    <name type="scientific">Nocardia terpenica</name>
    <dbReference type="NCBI Taxonomy" id="455432"/>
    <lineage>
        <taxon>Bacteria</taxon>
        <taxon>Bacillati</taxon>
        <taxon>Actinomycetota</taxon>
        <taxon>Actinomycetes</taxon>
        <taxon>Mycobacteriales</taxon>
        <taxon>Nocardiaceae</taxon>
        <taxon>Nocardia</taxon>
    </lineage>
</organism>
<keyword evidence="3" id="KW-1185">Reference proteome</keyword>
<sequence length="146" mass="14329">MTTIGSGRSVSSAIGELVVGVGCRPGVAAALIVGGVREIVGEKEIRCLATIDRRAGEDGMVAAARELGVPVLGFAAAELAEVEVPSPGERVRAAVGTASVAEAAAISAAVRIFGAGRIVVPKTTVAGTTIAVAAGGQTQVPPRSTA</sequence>
<dbReference type="Pfam" id="PF01890">
    <property type="entry name" value="CbiG_C"/>
    <property type="match status" value="1"/>
</dbReference>
<evidence type="ECO:0000259" key="1">
    <source>
        <dbReference type="Pfam" id="PF01890"/>
    </source>
</evidence>
<dbReference type="EMBL" id="LWGR01000004">
    <property type="protein sequence ID" value="KZM74782.1"/>
    <property type="molecule type" value="Genomic_DNA"/>
</dbReference>
<reference evidence="2 3" key="1">
    <citation type="submission" date="2016-04" db="EMBL/GenBank/DDBJ databases">
        <authorList>
            <person name="Evans L.H."/>
            <person name="Alamgir A."/>
            <person name="Owens N."/>
            <person name="Weber N.D."/>
            <person name="Virtaneva K."/>
            <person name="Barbian K."/>
            <person name="Babar A."/>
            <person name="Rosenke K."/>
        </authorList>
    </citation>
    <scope>NUCLEOTIDE SEQUENCE [LARGE SCALE GENOMIC DNA]</scope>
    <source>
        <strain evidence="2 3">IFM 0406</strain>
    </source>
</reference>
<feature type="domain" description="CobE/GbiG C-terminal" evidence="1">
    <location>
        <begin position="17"/>
        <end position="133"/>
    </location>
</feature>
<dbReference type="PANTHER" id="PTHR37477">
    <property type="entry name" value="COBALT-PRECORRIN-5A HYDROLASE"/>
    <property type="match status" value="1"/>
</dbReference>
<dbReference type="Gene3D" id="3.30.420.180">
    <property type="entry name" value="CobE/GbiG C-terminal domain"/>
    <property type="match status" value="1"/>
</dbReference>
<protein>
    <recommendedName>
        <fullName evidence="1">CobE/GbiG C-terminal domain-containing protein</fullName>
    </recommendedName>
</protein>
<dbReference type="GO" id="GO:0009236">
    <property type="term" value="P:cobalamin biosynthetic process"/>
    <property type="evidence" value="ECO:0007669"/>
    <property type="project" value="InterPro"/>
</dbReference>
<accession>A0A164NVM9</accession>
<dbReference type="InterPro" id="IPR002750">
    <property type="entry name" value="CobE/GbiG_C"/>
</dbReference>
<dbReference type="Proteomes" id="UP000076512">
    <property type="component" value="Unassembled WGS sequence"/>
</dbReference>
<proteinExistence type="predicted"/>
<dbReference type="AlphaFoldDB" id="A0A164NVM9"/>
<dbReference type="RefSeq" id="WP_082871244.1">
    <property type="nucleotide sequence ID" value="NZ_KV411304.1"/>
</dbReference>
<dbReference type="InterPro" id="IPR052553">
    <property type="entry name" value="CbiG_hydrolase"/>
</dbReference>
<gene>
    <name evidence="2" type="ORF">AWN90_22340</name>
</gene>
<dbReference type="STRING" id="455432.AWN90_22340"/>
<evidence type="ECO:0000313" key="2">
    <source>
        <dbReference type="EMBL" id="KZM74782.1"/>
    </source>
</evidence>
<dbReference type="InterPro" id="IPR036518">
    <property type="entry name" value="CobE/GbiG_C_sf"/>
</dbReference>
<dbReference type="PANTHER" id="PTHR37477:SF1">
    <property type="entry name" value="COBALT-PRECORRIN-5A HYDROLASE"/>
    <property type="match status" value="1"/>
</dbReference>
<name>A0A164NVM9_9NOCA</name>
<comment type="caution">
    <text evidence="2">The sequence shown here is derived from an EMBL/GenBank/DDBJ whole genome shotgun (WGS) entry which is preliminary data.</text>
</comment>
<evidence type="ECO:0000313" key="3">
    <source>
        <dbReference type="Proteomes" id="UP000076512"/>
    </source>
</evidence>
<dbReference type="SUPFAM" id="SSF159664">
    <property type="entry name" value="CobE/GbiG C-terminal domain-like"/>
    <property type="match status" value="1"/>
</dbReference>
<dbReference type="OrthoDB" id="5198016at2"/>